<reference evidence="1 2" key="1">
    <citation type="submission" date="2020-02" db="EMBL/GenBank/DDBJ databases">
        <authorList>
            <person name="Ferguson B K."/>
        </authorList>
    </citation>
    <scope>NUCLEOTIDE SEQUENCE [LARGE SCALE GENOMIC DNA]</scope>
</reference>
<gene>
    <name evidence="1" type="ORF">NTEN_LOCUS20787</name>
</gene>
<proteinExistence type="predicted"/>
<evidence type="ECO:0000313" key="1">
    <source>
        <dbReference type="EMBL" id="CAB0016630.1"/>
    </source>
</evidence>
<dbReference type="AlphaFoldDB" id="A0A6H5HIS0"/>
<name>A0A6H5HIS0_9HEMI</name>
<dbReference type="EMBL" id="CADCXU010030510">
    <property type="protein sequence ID" value="CAB0016630.1"/>
    <property type="molecule type" value="Genomic_DNA"/>
</dbReference>
<accession>A0A6H5HIS0</accession>
<keyword evidence="2" id="KW-1185">Reference proteome</keyword>
<dbReference type="OrthoDB" id="74314at2759"/>
<evidence type="ECO:0000313" key="2">
    <source>
        <dbReference type="Proteomes" id="UP000479000"/>
    </source>
</evidence>
<dbReference type="Proteomes" id="UP000479000">
    <property type="component" value="Unassembled WGS sequence"/>
</dbReference>
<organism evidence="1 2">
    <name type="scientific">Nesidiocoris tenuis</name>
    <dbReference type="NCBI Taxonomy" id="355587"/>
    <lineage>
        <taxon>Eukaryota</taxon>
        <taxon>Metazoa</taxon>
        <taxon>Ecdysozoa</taxon>
        <taxon>Arthropoda</taxon>
        <taxon>Hexapoda</taxon>
        <taxon>Insecta</taxon>
        <taxon>Pterygota</taxon>
        <taxon>Neoptera</taxon>
        <taxon>Paraneoptera</taxon>
        <taxon>Hemiptera</taxon>
        <taxon>Heteroptera</taxon>
        <taxon>Panheteroptera</taxon>
        <taxon>Cimicomorpha</taxon>
        <taxon>Miridae</taxon>
        <taxon>Dicyphina</taxon>
        <taxon>Nesidiocoris</taxon>
    </lineage>
</organism>
<sequence>MERGPPWRPCDHWDELYAQIPELVRQEQNNPSLVIKHIQDIAQVLYANENPNPQPYVQKLIKPPEGAFARIHQPTFPLISAPTVQEIIDEGLAKNNIKERTCLLLMNLVLLRHYYHLPLLFVGNSALGLYSSRTRAFRSSVGESESGSESGFDEAEGHYGISTDATEEVSKGSLERVTDRSYVRDWVRLGLVHSSPASPNSLAHKEQFRVSNVNSGYLLCRTSGVKMNLTRGRWGSVKDSEGRMLRPSGDSDSGSDCVHTLHFAPLYILSDKTHYKVLRPQSNLAVLDVWNYYVSEDLRHGPSYDLELIQLEACQQEETDAAEGTQSPARQVVMNGVYIWTVLRVREVWTAGRLFHGAVLPLAVKDPSGPQLQSQVP</sequence>
<protein>
    <submittedName>
        <fullName evidence="1">Uncharacterized protein</fullName>
    </submittedName>
</protein>